<dbReference type="InterPro" id="IPR029058">
    <property type="entry name" value="AB_hydrolase_fold"/>
</dbReference>
<dbReference type="PANTHER" id="PTHR43194">
    <property type="entry name" value="HYDROLASE ALPHA/BETA FOLD FAMILY"/>
    <property type="match status" value="1"/>
</dbReference>
<evidence type="ECO:0000313" key="3">
    <source>
        <dbReference type="Proteomes" id="UP000091897"/>
    </source>
</evidence>
<dbReference type="Proteomes" id="UP000091897">
    <property type="component" value="Chromosome"/>
</dbReference>
<feature type="domain" description="AB hydrolase-1" evidence="1">
    <location>
        <begin position="26"/>
        <end position="150"/>
    </location>
</feature>
<protein>
    <recommendedName>
        <fullName evidence="1">AB hydrolase-1 domain-containing protein</fullName>
    </recommendedName>
</protein>
<dbReference type="Pfam" id="PF00561">
    <property type="entry name" value="Abhydrolase_1"/>
    <property type="match status" value="1"/>
</dbReference>
<organism evidence="2 3">
    <name type="scientific">Bordetella bronchialis</name>
    <dbReference type="NCBI Taxonomy" id="463025"/>
    <lineage>
        <taxon>Bacteria</taxon>
        <taxon>Pseudomonadati</taxon>
        <taxon>Pseudomonadota</taxon>
        <taxon>Betaproteobacteria</taxon>
        <taxon>Burkholderiales</taxon>
        <taxon>Alcaligenaceae</taxon>
        <taxon>Bordetella</taxon>
    </lineage>
</organism>
<accession>A0ABN4R008</accession>
<dbReference type="PANTHER" id="PTHR43194:SF2">
    <property type="entry name" value="PEROXISOMAL MEMBRANE PROTEIN LPX1"/>
    <property type="match status" value="1"/>
</dbReference>
<proteinExistence type="predicted"/>
<sequence length="293" mass="31665">MNHGTGAHIRANGIRQHYLHFPGAGPAILIIPGIVSPAILWRHVGEWLSRTPTQTHTHTQTPDCYILDVRGRGLSEAGPHLDYGVDACAQDVIAFAKAKNLQHPILLGHSMGGRIAVRAATLAPSLFSHLVLVDPPTSGPGRRPYPVPKTRTVDLLRAAHRGEALEAIRRSSAAPWPEDLQQLRAEWLSTCDERAVHVAYDDFHNEDMFADLARTKEPISLLCAGEGGVVSDHDIAEMKQLRGDLHVTRLAGVGHQMQAENFEAFKQALAGILEPSLPGVHAAHTDSSGGVST</sequence>
<dbReference type="Gene3D" id="3.40.50.1820">
    <property type="entry name" value="alpha/beta hydrolase"/>
    <property type="match status" value="1"/>
</dbReference>
<dbReference type="EMBL" id="CP016170">
    <property type="protein sequence ID" value="ANN66627.1"/>
    <property type="molecule type" value="Genomic_DNA"/>
</dbReference>
<name>A0ABN4R008_9BORD</name>
<dbReference type="SUPFAM" id="SSF53474">
    <property type="entry name" value="alpha/beta-Hydrolases"/>
    <property type="match status" value="1"/>
</dbReference>
<keyword evidence="3" id="KW-1185">Reference proteome</keyword>
<dbReference type="RefSeq" id="WP_066348237.1">
    <property type="nucleotide sequence ID" value="NZ_CBCSFJ010000026.1"/>
</dbReference>
<dbReference type="InterPro" id="IPR000073">
    <property type="entry name" value="AB_hydrolase_1"/>
</dbReference>
<evidence type="ECO:0000259" key="1">
    <source>
        <dbReference type="Pfam" id="PF00561"/>
    </source>
</evidence>
<evidence type="ECO:0000313" key="2">
    <source>
        <dbReference type="EMBL" id="ANN66627.1"/>
    </source>
</evidence>
<gene>
    <name evidence="2" type="ORF">BAU06_10305</name>
</gene>
<reference evidence="2 3" key="1">
    <citation type="submission" date="2016-06" db="EMBL/GenBank/DDBJ databases">
        <title>Complete genome sequences of Bordetella bronchialis and Bordetella flabilis.</title>
        <authorList>
            <person name="LiPuma J.J."/>
            <person name="Spilker T."/>
        </authorList>
    </citation>
    <scope>NUCLEOTIDE SEQUENCE [LARGE SCALE GENOMIC DNA]</scope>
    <source>
        <strain evidence="2 3">AU3182</strain>
    </source>
</reference>
<dbReference type="InterPro" id="IPR050228">
    <property type="entry name" value="Carboxylesterase_BioH"/>
</dbReference>